<comment type="caution">
    <text evidence="8">The sequence shown here is derived from an EMBL/GenBank/DDBJ whole genome shotgun (WGS) entry which is preliminary data.</text>
</comment>
<gene>
    <name evidence="8" type="ORF">PHMEG_00013003</name>
</gene>
<dbReference type="SUPFAM" id="SSF56672">
    <property type="entry name" value="DNA/RNA polymerases"/>
    <property type="match status" value="1"/>
</dbReference>
<keyword evidence="6 8" id="KW-0695">RNA-directed DNA polymerase</keyword>
<dbReference type="GO" id="GO:0004519">
    <property type="term" value="F:endonuclease activity"/>
    <property type="evidence" value="ECO:0007669"/>
    <property type="project" value="UniProtKB-KW"/>
</dbReference>
<accession>A0A225W909</accession>
<evidence type="ECO:0000259" key="7">
    <source>
        <dbReference type="Pfam" id="PF17917"/>
    </source>
</evidence>
<evidence type="ECO:0000256" key="2">
    <source>
        <dbReference type="ARBA" id="ARBA00022695"/>
    </source>
</evidence>
<evidence type="ECO:0000313" key="8">
    <source>
        <dbReference type="EMBL" id="OWZ13639.1"/>
    </source>
</evidence>
<reference evidence="9" key="1">
    <citation type="submission" date="2017-03" db="EMBL/GenBank/DDBJ databases">
        <title>Phytopthora megakarya and P. palmivora, two closely related causual agents of cacao black pod achieved similar genome size and gene model numbers by different mechanisms.</title>
        <authorList>
            <person name="Ali S."/>
            <person name="Shao J."/>
            <person name="Larry D.J."/>
            <person name="Kronmiller B."/>
            <person name="Shen D."/>
            <person name="Strem M.D."/>
            <person name="Melnick R.L."/>
            <person name="Guiltinan M.J."/>
            <person name="Tyler B.M."/>
            <person name="Meinhardt L.W."/>
            <person name="Bailey B.A."/>
        </authorList>
    </citation>
    <scope>NUCLEOTIDE SEQUENCE [LARGE SCALE GENOMIC DNA]</scope>
    <source>
        <strain evidence="9">zdho120</strain>
    </source>
</reference>
<dbReference type="Pfam" id="PF17917">
    <property type="entry name" value="RT_RNaseH"/>
    <property type="match status" value="1"/>
</dbReference>
<keyword evidence="1" id="KW-0808">Transferase</keyword>
<dbReference type="Proteomes" id="UP000198211">
    <property type="component" value="Unassembled WGS sequence"/>
</dbReference>
<evidence type="ECO:0000256" key="6">
    <source>
        <dbReference type="ARBA" id="ARBA00022918"/>
    </source>
</evidence>
<proteinExistence type="predicted"/>
<name>A0A225W909_9STRA</name>
<evidence type="ECO:0000256" key="5">
    <source>
        <dbReference type="ARBA" id="ARBA00022801"/>
    </source>
</evidence>
<dbReference type="GO" id="GO:0016787">
    <property type="term" value="F:hydrolase activity"/>
    <property type="evidence" value="ECO:0007669"/>
    <property type="project" value="UniProtKB-KW"/>
</dbReference>
<dbReference type="AlphaFoldDB" id="A0A225W909"/>
<keyword evidence="4" id="KW-0255">Endonuclease</keyword>
<keyword evidence="2" id="KW-0548">Nucleotidyltransferase</keyword>
<keyword evidence="9" id="KW-1185">Reference proteome</keyword>
<dbReference type="OrthoDB" id="146525at2759"/>
<dbReference type="EMBL" id="NBNE01001530">
    <property type="protein sequence ID" value="OWZ13639.1"/>
    <property type="molecule type" value="Genomic_DNA"/>
</dbReference>
<evidence type="ECO:0000256" key="3">
    <source>
        <dbReference type="ARBA" id="ARBA00022722"/>
    </source>
</evidence>
<keyword evidence="3" id="KW-0540">Nuclease</keyword>
<protein>
    <submittedName>
        <fullName evidence="8">Reverse transcriptase</fullName>
    </submittedName>
</protein>
<evidence type="ECO:0000256" key="1">
    <source>
        <dbReference type="ARBA" id="ARBA00022679"/>
    </source>
</evidence>
<dbReference type="GO" id="GO:0003964">
    <property type="term" value="F:RNA-directed DNA polymerase activity"/>
    <property type="evidence" value="ECO:0007669"/>
    <property type="project" value="UniProtKB-KW"/>
</dbReference>
<organism evidence="8 9">
    <name type="scientific">Phytophthora megakarya</name>
    <dbReference type="NCBI Taxonomy" id="4795"/>
    <lineage>
        <taxon>Eukaryota</taxon>
        <taxon>Sar</taxon>
        <taxon>Stramenopiles</taxon>
        <taxon>Oomycota</taxon>
        <taxon>Peronosporomycetes</taxon>
        <taxon>Peronosporales</taxon>
        <taxon>Peronosporaceae</taxon>
        <taxon>Phytophthora</taxon>
    </lineage>
</organism>
<dbReference type="InterPro" id="IPR041373">
    <property type="entry name" value="RT_RNaseH"/>
</dbReference>
<feature type="domain" description="Reverse transcriptase RNase H-like" evidence="7">
    <location>
        <begin position="2"/>
        <end position="69"/>
    </location>
</feature>
<keyword evidence="5" id="KW-0378">Hydrolase</keyword>
<sequence length="255" mass="28735">MFARRTLKSNELNYGIAEKEVLALLRILDLNYNILVGRPIRVLTRNSTLAWLFRKNELQGRLGQRDALLSPWMLEIVKRNKGEDEILGTLAASITPRSEVDKALISIAPKKELRNKIQALIPTVRLDEDLYVASLDGSARVVRDGGAYSAILWKLLEWTVAEGRSDCEIDCKVPGLTLLRQKPLDRLRIWPDHELVHVERDWNGSTDSLATAALQRQFGDDDDTDSEVQDLFALNRQDIGGDIRGSASGDLSRYN</sequence>
<evidence type="ECO:0000256" key="4">
    <source>
        <dbReference type="ARBA" id="ARBA00022759"/>
    </source>
</evidence>
<dbReference type="InterPro" id="IPR043502">
    <property type="entry name" value="DNA/RNA_pol_sf"/>
</dbReference>
<evidence type="ECO:0000313" key="9">
    <source>
        <dbReference type="Proteomes" id="UP000198211"/>
    </source>
</evidence>